<evidence type="ECO:0000313" key="3">
    <source>
        <dbReference type="Proteomes" id="UP001058098"/>
    </source>
</evidence>
<gene>
    <name evidence="2" type="ORF">IHQ72_10185</name>
</gene>
<dbReference type="EMBL" id="CP062229">
    <property type="protein sequence ID" value="UVC17448.1"/>
    <property type="molecule type" value="Genomic_DNA"/>
</dbReference>
<accession>A0ABY5R2E2</accession>
<dbReference type="Proteomes" id="UP001058098">
    <property type="component" value="Chromosome"/>
</dbReference>
<evidence type="ECO:0000256" key="1">
    <source>
        <dbReference type="SAM" id="MobiDB-lite"/>
    </source>
</evidence>
<sequence>MPPTDTKFHIVEVAEEIFSADFADFIESIGWAKKSRRPILAFPKIRRSRRQPEALVGRGNPQGTRGGGLSGWWA</sequence>
<feature type="compositionally biased region" description="Gly residues" evidence="1">
    <location>
        <begin position="64"/>
        <end position="74"/>
    </location>
</feature>
<keyword evidence="3" id="KW-1185">Reference proteome</keyword>
<feature type="region of interest" description="Disordered" evidence="1">
    <location>
        <begin position="51"/>
        <end position="74"/>
    </location>
</feature>
<organism evidence="2 3">
    <name type="scientific">Mesorhizobium onobrychidis</name>
    <dbReference type="NCBI Taxonomy" id="2775404"/>
    <lineage>
        <taxon>Bacteria</taxon>
        <taxon>Pseudomonadati</taxon>
        <taxon>Pseudomonadota</taxon>
        <taxon>Alphaproteobacteria</taxon>
        <taxon>Hyphomicrobiales</taxon>
        <taxon>Phyllobacteriaceae</taxon>
        <taxon>Mesorhizobium</taxon>
    </lineage>
</organism>
<reference evidence="2" key="1">
    <citation type="submission" date="2020-09" db="EMBL/GenBank/DDBJ databases">
        <title>Rhizobia associated with sainfoin plants.</title>
        <authorList>
            <person name="Asharfi S."/>
            <person name="Kuzmanovic N."/>
            <person name="Bunk B."/>
            <person name="Sproeer C."/>
            <person name="Becker M."/>
            <person name="Thuenen T."/>
        </authorList>
    </citation>
    <scope>NUCLEOTIDE SEQUENCE</scope>
    <source>
        <strain evidence="2">OM4</strain>
    </source>
</reference>
<dbReference type="RefSeq" id="WP_258122318.1">
    <property type="nucleotide sequence ID" value="NZ_CP062229.1"/>
</dbReference>
<proteinExistence type="predicted"/>
<name>A0ABY5R2E2_9HYPH</name>
<evidence type="ECO:0000313" key="2">
    <source>
        <dbReference type="EMBL" id="UVC17448.1"/>
    </source>
</evidence>
<protein>
    <submittedName>
        <fullName evidence="2">Uncharacterized protein</fullName>
    </submittedName>
</protein>